<dbReference type="Gene3D" id="3.40.80.10">
    <property type="entry name" value="Peptidoglycan recognition protein-like"/>
    <property type="match status" value="1"/>
</dbReference>
<feature type="region of interest" description="Disordered" evidence="2">
    <location>
        <begin position="235"/>
        <end position="267"/>
    </location>
</feature>
<dbReference type="Proteomes" id="UP001589718">
    <property type="component" value="Unassembled WGS sequence"/>
</dbReference>
<keyword evidence="5" id="KW-0378">Hydrolase</keyword>
<accession>A0ABV5PE71</accession>
<dbReference type="CDD" id="cd06583">
    <property type="entry name" value="PGRP"/>
    <property type="match status" value="1"/>
</dbReference>
<dbReference type="SMART" id="SM00701">
    <property type="entry name" value="PGRP"/>
    <property type="match status" value="1"/>
</dbReference>
<feature type="signal peptide" evidence="3">
    <location>
        <begin position="1"/>
        <end position="29"/>
    </location>
</feature>
<dbReference type="InterPro" id="IPR015510">
    <property type="entry name" value="PGRP"/>
</dbReference>
<dbReference type="InterPro" id="IPR006619">
    <property type="entry name" value="PGRP_domain_met/bac"/>
</dbReference>
<feature type="compositionally biased region" description="Basic and acidic residues" evidence="2">
    <location>
        <begin position="251"/>
        <end position="267"/>
    </location>
</feature>
<protein>
    <submittedName>
        <fullName evidence="5">N-acetylmuramoyl-L-alanine amidase</fullName>
        <ecNumber evidence="5">3.5.1.28</ecNumber>
    </submittedName>
</protein>
<feature type="chain" id="PRO_5045729791" evidence="3">
    <location>
        <begin position="30"/>
        <end position="267"/>
    </location>
</feature>
<evidence type="ECO:0000256" key="3">
    <source>
        <dbReference type="SAM" id="SignalP"/>
    </source>
</evidence>
<dbReference type="EMBL" id="JBHMCR010000008">
    <property type="protein sequence ID" value="MFB9521353.1"/>
    <property type="molecule type" value="Genomic_DNA"/>
</dbReference>
<comment type="similarity">
    <text evidence="1">Belongs to the N-acetylmuramoyl-L-alanine amidase 2 family.</text>
</comment>
<comment type="caution">
    <text evidence="5">The sequence shown here is derived from an EMBL/GenBank/DDBJ whole genome shotgun (WGS) entry which is preliminary data.</text>
</comment>
<dbReference type="InterPro" id="IPR002502">
    <property type="entry name" value="Amidase_domain"/>
</dbReference>
<reference evidence="5 6" key="1">
    <citation type="submission" date="2024-09" db="EMBL/GenBank/DDBJ databases">
        <authorList>
            <person name="Sun Q."/>
            <person name="Mori K."/>
        </authorList>
    </citation>
    <scope>NUCLEOTIDE SEQUENCE [LARGE SCALE GENOMIC DNA]</scope>
    <source>
        <strain evidence="5 6">JCM 4362</strain>
    </source>
</reference>
<evidence type="ECO:0000313" key="5">
    <source>
        <dbReference type="EMBL" id="MFB9521353.1"/>
    </source>
</evidence>
<dbReference type="InterPro" id="IPR036505">
    <property type="entry name" value="Amidase/PGRP_sf"/>
</dbReference>
<organism evidence="5 6">
    <name type="scientific">Streptomyces cremeus</name>
    <dbReference type="NCBI Taxonomy" id="66881"/>
    <lineage>
        <taxon>Bacteria</taxon>
        <taxon>Bacillati</taxon>
        <taxon>Actinomycetota</taxon>
        <taxon>Actinomycetes</taxon>
        <taxon>Kitasatosporales</taxon>
        <taxon>Streptomycetaceae</taxon>
        <taxon>Streptomyces</taxon>
    </lineage>
</organism>
<evidence type="ECO:0000256" key="1">
    <source>
        <dbReference type="ARBA" id="ARBA00007553"/>
    </source>
</evidence>
<evidence type="ECO:0000256" key="2">
    <source>
        <dbReference type="SAM" id="MobiDB-lite"/>
    </source>
</evidence>
<dbReference type="PANTHER" id="PTHR11022:SF41">
    <property type="entry name" value="PEPTIDOGLYCAN-RECOGNITION PROTEIN LC-RELATED"/>
    <property type="match status" value="1"/>
</dbReference>
<keyword evidence="3" id="KW-0732">Signal</keyword>
<feature type="domain" description="Peptidoglycan recognition protein family" evidence="4">
    <location>
        <begin position="41"/>
        <end position="189"/>
    </location>
</feature>
<evidence type="ECO:0000259" key="4">
    <source>
        <dbReference type="SMART" id="SM00701"/>
    </source>
</evidence>
<dbReference type="SUPFAM" id="SSF55846">
    <property type="entry name" value="N-acetylmuramoyl-L-alanine amidase-like"/>
    <property type="match status" value="1"/>
</dbReference>
<dbReference type="Pfam" id="PF01510">
    <property type="entry name" value="Amidase_2"/>
    <property type="match status" value="1"/>
</dbReference>
<proteinExistence type="inferred from homology"/>
<sequence length="267" mass="28893">MWLRRTAACALTVPLALLLFRDTPVRLFAAQPAPLSGVQRPAIVSRAEWHADEALVKEVATTTGTVQTVFIHHTGHANGYSCADTPAMLRAMEESHIRDQGWDDIGYNFVVDRCGTIYEGRAGSIGRSVLGAHTTGFNAHSVGIAALGTFHPGVPGSDALIKGIAKVGAWKLDRAVDPRGLVRMVSTNDDSLYPRGQAVSLPTVAGHRDTYQTHCPGDALYAQLPLIRTEMARLRNSHRQQRSADGGTGAPDHRGHLLRDRHPYRAG</sequence>
<keyword evidence="6" id="KW-1185">Reference proteome</keyword>
<gene>
    <name evidence="5" type="ORF">ACFFTU_15500</name>
</gene>
<dbReference type="EC" id="3.5.1.28" evidence="5"/>
<dbReference type="GO" id="GO:0008745">
    <property type="term" value="F:N-acetylmuramoyl-L-alanine amidase activity"/>
    <property type="evidence" value="ECO:0007669"/>
    <property type="project" value="UniProtKB-EC"/>
</dbReference>
<name>A0ABV5PE71_STRCM</name>
<dbReference type="RefSeq" id="WP_345227088.1">
    <property type="nucleotide sequence ID" value="NZ_BAAAXE010000014.1"/>
</dbReference>
<evidence type="ECO:0000313" key="6">
    <source>
        <dbReference type="Proteomes" id="UP001589718"/>
    </source>
</evidence>
<dbReference type="PANTHER" id="PTHR11022">
    <property type="entry name" value="PEPTIDOGLYCAN RECOGNITION PROTEIN"/>
    <property type="match status" value="1"/>
</dbReference>